<protein>
    <recommendedName>
        <fullName evidence="2">F-box domain-containing protein</fullName>
    </recommendedName>
</protein>
<name>A0A4Y9ZAY7_9AGAM</name>
<dbReference type="STRING" id="205917.A0A4Y9ZAY7"/>
<organism evidence="3 4">
    <name type="scientific">Dentipellis fragilis</name>
    <dbReference type="NCBI Taxonomy" id="205917"/>
    <lineage>
        <taxon>Eukaryota</taxon>
        <taxon>Fungi</taxon>
        <taxon>Dikarya</taxon>
        <taxon>Basidiomycota</taxon>
        <taxon>Agaricomycotina</taxon>
        <taxon>Agaricomycetes</taxon>
        <taxon>Russulales</taxon>
        <taxon>Hericiaceae</taxon>
        <taxon>Dentipellis</taxon>
    </lineage>
</organism>
<evidence type="ECO:0000313" key="4">
    <source>
        <dbReference type="Proteomes" id="UP000298327"/>
    </source>
</evidence>
<dbReference type="Gene3D" id="3.80.10.10">
    <property type="entry name" value="Ribonuclease Inhibitor"/>
    <property type="match status" value="1"/>
</dbReference>
<dbReference type="Gene3D" id="1.20.1280.50">
    <property type="match status" value="1"/>
</dbReference>
<feature type="region of interest" description="Disordered" evidence="1">
    <location>
        <begin position="589"/>
        <end position="612"/>
    </location>
</feature>
<feature type="compositionally biased region" description="Basic residues" evidence="1">
    <location>
        <begin position="601"/>
        <end position="612"/>
    </location>
</feature>
<dbReference type="InterPro" id="IPR001810">
    <property type="entry name" value="F-box_dom"/>
</dbReference>
<reference evidence="3 4" key="1">
    <citation type="submission" date="2019-02" db="EMBL/GenBank/DDBJ databases">
        <title>Genome sequencing of the rare red list fungi Dentipellis fragilis.</title>
        <authorList>
            <person name="Buettner E."/>
            <person name="Kellner H."/>
        </authorList>
    </citation>
    <scope>NUCLEOTIDE SEQUENCE [LARGE SCALE GENOMIC DNA]</scope>
    <source>
        <strain evidence="3 4">DSM 105465</strain>
    </source>
</reference>
<proteinExistence type="predicted"/>
<comment type="caution">
    <text evidence="3">The sequence shown here is derived from an EMBL/GenBank/DDBJ whole genome shotgun (WGS) entry which is preliminary data.</text>
</comment>
<dbReference type="OrthoDB" id="3365698at2759"/>
<evidence type="ECO:0000313" key="3">
    <source>
        <dbReference type="EMBL" id="TFY71614.1"/>
    </source>
</evidence>
<keyword evidence="4" id="KW-1185">Reference proteome</keyword>
<evidence type="ECO:0000256" key="1">
    <source>
        <dbReference type="SAM" id="MobiDB-lite"/>
    </source>
</evidence>
<feature type="domain" description="F-box" evidence="2">
    <location>
        <begin position="79"/>
        <end position="136"/>
    </location>
</feature>
<dbReference type="EMBL" id="SEOQ01000044">
    <property type="protein sequence ID" value="TFY71614.1"/>
    <property type="molecule type" value="Genomic_DNA"/>
</dbReference>
<dbReference type="SUPFAM" id="SSF52047">
    <property type="entry name" value="RNI-like"/>
    <property type="match status" value="1"/>
</dbReference>
<evidence type="ECO:0000259" key="2">
    <source>
        <dbReference type="Pfam" id="PF12937"/>
    </source>
</evidence>
<accession>A0A4Y9ZAY7</accession>
<dbReference type="InterPro" id="IPR032675">
    <property type="entry name" value="LRR_dom_sf"/>
</dbReference>
<dbReference type="Proteomes" id="UP000298327">
    <property type="component" value="Unassembled WGS sequence"/>
</dbReference>
<gene>
    <name evidence="3" type="ORF">EVG20_g1393</name>
</gene>
<sequence length="612" mass="69022">MCKAAYCGDPLRSSTFIYAAIVSNNSSYSSKLATGNRKRTTIPQDMGANDFTSIQPTESRTVLDFAPTRALQDASRLVARLPPELLNHIFWYVSEETRDLRVRGRYLDPLLNITHVCHLWREVALASAILWTSIDLVRPRLAQEYLERSKQFPITVVSRGDTLTLNEAREAILKLALQEASRLRDIVLQENPAHKPIMIPYQHVKRCISMLQASTAPNLRHLHISFDRLQWLIQGPLFEGDPSSLQILGLRNCPVDWSWLTRMTNLTQFTLEFNPGSSLNYGINDMLGALSRMSQLRELNIHILNIVSTVSTALADVALPGLEQLSLAITSKGCLPFIDSLLLPPRTNLHLCFPTPRLREDENIPGLKSTLLRHYTRHNDRTQPKPHFHGLYISGALDSRLVEFRAFNHGSDASHGSTKLSALHLTFDLPESTSIRDWLEWMLSELPFQDIDTVAVQGKPHSFKKEDFGFLHHSNVRANNIVLIGAALRLFSDAIDAPTKLSAIDGLPYHSFPPLHLPDLTRLDIVHANLKSPSRSRSTSAERLIHGLNRIKQERLAAGQTLPVEIHATECHIDRATALELNVEIHDRDLMMKTQQGQSPRPRRRAGSRRKA</sequence>
<dbReference type="Pfam" id="PF12937">
    <property type="entry name" value="F-box-like"/>
    <property type="match status" value="1"/>
</dbReference>
<dbReference type="AlphaFoldDB" id="A0A4Y9ZAY7"/>